<evidence type="ECO:0000256" key="1">
    <source>
        <dbReference type="SAM" id="MobiDB-lite"/>
    </source>
</evidence>
<sequence length="57" mass="6423">MSTTLISLFSIALVVIAAFFLSSRFKISSRYERKPTKPSSWNRQDIGEDPSVDGRES</sequence>
<evidence type="ECO:0000313" key="3">
    <source>
        <dbReference type="EMBL" id="CAB4810197.1"/>
    </source>
</evidence>
<feature type="transmembrane region" description="Helical" evidence="2">
    <location>
        <begin position="6"/>
        <end position="25"/>
    </location>
</feature>
<gene>
    <name evidence="3" type="ORF">UFOPK3124_00338</name>
    <name evidence="4" type="ORF">UFOPK3480_00886</name>
    <name evidence="5" type="ORF">UFOPK4165_00548</name>
</gene>
<keyword evidence="2" id="KW-0472">Membrane</keyword>
<dbReference type="EMBL" id="CAFAAY010000013">
    <property type="protein sequence ID" value="CAB4810197.1"/>
    <property type="molecule type" value="Genomic_DNA"/>
</dbReference>
<evidence type="ECO:0000256" key="2">
    <source>
        <dbReference type="SAM" id="Phobius"/>
    </source>
</evidence>
<dbReference type="EMBL" id="CAFBPV010000038">
    <property type="protein sequence ID" value="CAB5029819.1"/>
    <property type="molecule type" value="Genomic_DNA"/>
</dbReference>
<accession>A0A6J7RLQ7</accession>
<dbReference type="AlphaFoldDB" id="A0A6J7RLQ7"/>
<evidence type="ECO:0000313" key="5">
    <source>
        <dbReference type="EMBL" id="CAB5029819.1"/>
    </source>
</evidence>
<evidence type="ECO:0000313" key="4">
    <source>
        <dbReference type="EMBL" id="CAB4885274.1"/>
    </source>
</evidence>
<keyword evidence="2" id="KW-1133">Transmembrane helix</keyword>
<reference evidence="5" key="1">
    <citation type="submission" date="2020-05" db="EMBL/GenBank/DDBJ databases">
        <authorList>
            <person name="Chiriac C."/>
            <person name="Salcher M."/>
            <person name="Ghai R."/>
            <person name="Kavagutti S V."/>
        </authorList>
    </citation>
    <scope>NUCLEOTIDE SEQUENCE</scope>
</reference>
<organism evidence="5">
    <name type="scientific">freshwater metagenome</name>
    <dbReference type="NCBI Taxonomy" id="449393"/>
    <lineage>
        <taxon>unclassified sequences</taxon>
        <taxon>metagenomes</taxon>
        <taxon>ecological metagenomes</taxon>
    </lineage>
</organism>
<keyword evidence="2" id="KW-0812">Transmembrane</keyword>
<feature type="region of interest" description="Disordered" evidence="1">
    <location>
        <begin position="32"/>
        <end position="57"/>
    </location>
</feature>
<name>A0A6J7RLQ7_9ZZZZ</name>
<protein>
    <submittedName>
        <fullName evidence="5">Unannotated protein</fullName>
    </submittedName>
</protein>
<dbReference type="EMBL" id="CAFBLY010000079">
    <property type="protein sequence ID" value="CAB4885274.1"/>
    <property type="molecule type" value="Genomic_DNA"/>
</dbReference>
<proteinExistence type="predicted"/>